<dbReference type="InterPro" id="IPR025737">
    <property type="entry name" value="FApF"/>
</dbReference>
<name>A0A375FPD6_9BURK</name>
<gene>
    <name evidence="2" type="ORF">CO2235_U600048</name>
</gene>
<comment type="caution">
    <text evidence="2">The sequence shown here is derived from an EMBL/GenBank/DDBJ whole genome shotgun (WGS) entry which is preliminary data.</text>
</comment>
<dbReference type="AlphaFoldDB" id="A0A375FPD6"/>
<sequence length="296" mass="32245">MSVRMKAWTATTLVAASAACMATENGGSIYPHGAENYMTGALPPPGLYGQVFASHYRADRLMDGDGNRVPVDFSVRASAIAPRIVWVPGQKFLGGDIVLHAIAPLVDLKVGVNGSAQAKSGLGDMTFGTGIGYHYSPEWHVVYALDIYAPTGRYDRNDLANIGRNYWAVEPVIAISRVKPDGLNLDFKAMWAINTRNRDTGYRSGQELHADYAIGWGVSPHWVAGVGGYLYKQITDDKQDGQTLPGRRGQAFAIGPSVKYDSGKGWFLTLKWQKEFAVENRAAGDAFWLKAAFPLK</sequence>
<protein>
    <submittedName>
        <fullName evidence="2">Protein involved in meta-pathway of phenol degradation</fullName>
    </submittedName>
</protein>
<evidence type="ECO:0000256" key="1">
    <source>
        <dbReference type="SAM" id="SignalP"/>
    </source>
</evidence>
<reference evidence="3" key="1">
    <citation type="submission" date="2018-01" db="EMBL/GenBank/DDBJ databases">
        <authorList>
            <person name="Gaut B.S."/>
            <person name="Morton B.R."/>
            <person name="Clegg M.T."/>
            <person name="Duvall M.R."/>
        </authorList>
    </citation>
    <scope>NUCLEOTIDE SEQUENCE [LARGE SCALE GENOMIC DNA]</scope>
</reference>
<dbReference type="EMBL" id="OGUS01000066">
    <property type="protein sequence ID" value="SPC06603.1"/>
    <property type="molecule type" value="Genomic_DNA"/>
</dbReference>
<dbReference type="PROSITE" id="PS51257">
    <property type="entry name" value="PROKAR_LIPOPROTEIN"/>
    <property type="match status" value="1"/>
</dbReference>
<evidence type="ECO:0000313" key="2">
    <source>
        <dbReference type="EMBL" id="SPC06603.1"/>
    </source>
</evidence>
<dbReference type="Pfam" id="PF13557">
    <property type="entry name" value="Phenol_MetA_deg"/>
    <property type="match status" value="1"/>
</dbReference>
<evidence type="ECO:0000313" key="3">
    <source>
        <dbReference type="Proteomes" id="UP000256862"/>
    </source>
</evidence>
<accession>A0A375FPD6</accession>
<dbReference type="Proteomes" id="UP000256862">
    <property type="component" value="Unassembled WGS sequence"/>
</dbReference>
<feature type="chain" id="PRO_5016895249" evidence="1">
    <location>
        <begin position="23"/>
        <end position="296"/>
    </location>
</feature>
<feature type="signal peptide" evidence="1">
    <location>
        <begin position="1"/>
        <end position="22"/>
    </location>
</feature>
<dbReference type="OrthoDB" id="8639774at2"/>
<keyword evidence="1" id="KW-0732">Signal</keyword>
<proteinExistence type="predicted"/>
<organism evidence="2 3">
    <name type="scientific">Cupriavidus oxalaticus</name>
    <dbReference type="NCBI Taxonomy" id="96344"/>
    <lineage>
        <taxon>Bacteria</taxon>
        <taxon>Pseudomonadati</taxon>
        <taxon>Pseudomonadota</taxon>
        <taxon>Betaproteobacteria</taxon>
        <taxon>Burkholderiales</taxon>
        <taxon>Burkholderiaceae</taxon>
        <taxon>Cupriavidus</taxon>
    </lineage>
</organism>
<dbReference type="RefSeq" id="WP_063239051.1">
    <property type="nucleotide sequence ID" value="NZ_LT978515.1"/>
</dbReference>